<dbReference type="Pfam" id="PF00069">
    <property type="entry name" value="Pkinase"/>
    <property type="match status" value="2"/>
</dbReference>
<dbReference type="GO" id="GO:0004674">
    <property type="term" value="F:protein serine/threonine kinase activity"/>
    <property type="evidence" value="ECO:0007669"/>
    <property type="project" value="UniProtKB-KW"/>
</dbReference>
<dbReference type="Proteomes" id="UP000324632">
    <property type="component" value="Chromosome 22"/>
</dbReference>
<evidence type="ECO:0000256" key="6">
    <source>
        <dbReference type="ARBA" id="ARBA00022777"/>
    </source>
</evidence>
<keyword evidence="5" id="KW-0547">Nucleotide-binding</keyword>
<evidence type="ECO:0000256" key="7">
    <source>
        <dbReference type="ARBA" id="ARBA00022840"/>
    </source>
</evidence>
<feature type="domain" description="Protein kinase" evidence="11">
    <location>
        <begin position="626"/>
        <end position="881"/>
    </location>
</feature>
<keyword evidence="3" id="KW-0723">Serine/threonine-protein kinase</keyword>
<dbReference type="SMART" id="SM00220">
    <property type="entry name" value="S_TKc"/>
    <property type="match status" value="2"/>
</dbReference>
<dbReference type="PANTHER" id="PTHR22984:SF11">
    <property type="entry name" value="AURORA KINASE-RELATED"/>
    <property type="match status" value="1"/>
</dbReference>
<name>A0A5A9N7W9_9TELE</name>
<comment type="catalytic activity">
    <reaction evidence="8">
        <text>L-threonyl-[protein] + ATP = O-phospho-L-threonyl-[protein] + ADP + H(+)</text>
        <dbReference type="Rhea" id="RHEA:46608"/>
        <dbReference type="Rhea" id="RHEA-COMP:11060"/>
        <dbReference type="Rhea" id="RHEA-COMP:11605"/>
        <dbReference type="ChEBI" id="CHEBI:15378"/>
        <dbReference type="ChEBI" id="CHEBI:30013"/>
        <dbReference type="ChEBI" id="CHEBI:30616"/>
        <dbReference type="ChEBI" id="CHEBI:61977"/>
        <dbReference type="ChEBI" id="CHEBI:456216"/>
        <dbReference type="EC" id="2.7.11.1"/>
    </reaction>
</comment>
<dbReference type="FunFam" id="1.10.510.10:FF:000392">
    <property type="entry name" value="Pim proto-oncogene, serine/threonine kinase,-related 152"/>
    <property type="match status" value="2"/>
</dbReference>
<feature type="region of interest" description="Disordered" evidence="10">
    <location>
        <begin position="404"/>
        <end position="472"/>
    </location>
</feature>
<dbReference type="PROSITE" id="PS00108">
    <property type="entry name" value="PROTEIN_KINASE_ST"/>
    <property type="match status" value="2"/>
</dbReference>
<protein>
    <recommendedName>
        <fullName evidence="2">non-specific serine/threonine protein kinase</fullName>
        <ecNumber evidence="2">2.7.11.1</ecNumber>
    </recommendedName>
</protein>
<evidence type="ECO:0000259" key="11">
    <source>
        <dbReference type="PROSITE" id="PS50011"/>
    </source>
</evidence>
<feature type="region of interest" description="Disordered" evidence="10">
    <location>
        <begin position="526"/>
        <end position="547"/>
    </location>
</feature>
<comment type="similarity">
    <text evidence="1">Belongs to the protein kinase superfamily. CAMK Ser/Thr protein kinase family. PIM subfamily.</text>
</comment>
<dbReference type="PROSITE" id="PS50011">
    <property type="entry name" value="PROTEIN_KINASE_DOM"/>
    <property type="match status" value="2"/>
</dbReference>
<dbReference type="GO" id="GO:0007346">
    <property type="term" value="P:regulation of mitotic cell cycle"/>
    <property type="evidence" value="ECO:0007669"/>
    <property type="project" value="TreeGrafter"/>
</dbReference>
<evidence type="ECO:0000256" key="4">
    <source>
        <dbReference type="ARBA" id="ARBA00022679"/>
    </source>
</evidence>
<gene>
    <name evidence="12" type="ORF">E1301_Tti021678</name>
</gene>
<dbReference type="FunFam" id="3.30.200.20:FF:000246">
    <property type="entry name" value="Pim proto-oncogene, serine/threonine kinase,-related 152"/>
    <property type="match status" value="1"/>
</dbReference>
<feature type="domain" description="Protein kinase" evidence="11">
    <location>
        <begin position="85"/>
        <end position="324"/>
    </location>
</feature>
<dbReference type="Gene3D" id="3.30.200.20">
    <property type="entry name" value="Phosphorylase Kinase, domain 1"/>
    <property type="match status" value="2"/>
</dbReference>
<dbReference type="GO" id="GO:0005737">
    <property type="term" value="C:cytoplasm"/>
    <property type="evidence" value="ECO:0007669"/>
    <property type="project" value="TreeGrafter"/>
</dbReference>
<keyword evidence="4" id="KW-0808">Transferase</keyword>
<dbReference type="EC" id="2.7.11.1" evidence="2"/>
<evidence type="ECO:0000256" key="2">
    <source>
        <dbReference type="ARBA" id="ARBA00012513"/>
    </source>
</evidence>
<dbReference type="InterPro" id="IPR051138">
    <property type="entry name" value="PIM_Ser/Thr_kinase"/>
</dbReference>
<comment type="catalytic activity">
    <reaction evidence="9">
        <text>L-seryl-[protein] + ATP = O-phospho-L-seryl-[protein] + ADP + H(+)</text>
        <dbReference type="Rhea" id="RHEA:17989"/>
        <dbReference type="Rhea" id="RHEA-COMP:9863"/>
        <dbReference type="Rhea" id="RHEA-COMP:11604"/>
        <dbReference type="ChEBI" id="CHEBI:15378"/>
        <dbReference type="ChEBI" id="CHEBI:29999"/>
        <dbReference type="ChEBI" id="CHEBI:30616"/>
        <dbReference type="ChEBI" id="CHEBI:83421"/>
        <dbReference type="ChEBI" id="CHEBI:456216"/>
        <dbReference type="EC" id="2.7.11.1"/>
    </reaction>
</comment>
<feature type="region of interest" description="Disordered" evidence="10">
    <location>
        <begin position="31"/>
        <end position="75"/>
    </location>
</feature>
<evidence type="ECO:0000256" key="1">
    <source>
        <dbReference type="ARBA" id="ARBA00005505"/>
    </source>
</evidence>
<feature type="compositionally biased region" description="Basic residues" evidence="10">
    <location>
        <begin position="40"/>
        <end position="55"/>
    </location>
</feature>
<organism evidence="12 13">
    <name type="scientific">Triplophysa tibetana</name>
    <dbReference type="NCBI Taxonomy" id="1572043"/>
    <lineage>
        <taxon>Eukaryota</taxon>
        <taxon>Metazoa</taxon>
        <taxon>Chordata</taxon>
        <taxon>Craniata</taxon>
        <taxon>Vertebrata</taxon>
        <taxon>Euteleostomi</taxon>
        <taxon>Actinopterygii</taxon>
        <taxon>Neopterygii</taxon>
        <taxon>Teleostei</taxon>
        <taxon>Ostariophysi</taxon>
        <taxon>Cypriniformes</taxon>
        <taxon>Nemacheilidae</taxon>
        <taxon>Triplophysa</taxon>
    </lineage>
</organism>
<dbReference type="AlphaFoldDB" id="A0A5A9N7W9"/>
<evidence type="ECO:0000256" key="5">
    <source>
        <dbReference type="ARBA" id="ARBA00022741"/>
    </source>
</evidence>
<evidence type="ECO:0000256" key="10">
    <source>
        <dbReference type="SAM" id="MobiDB-lite"/>
    </source>
</evidence>
<keyword evidence="7" id="KW-0067">ATP-binding</keyword>
<keyword evidence="6 12" id="KW-0418">Kinase</keyword>
<dbReference type="InterPro" id="IPR011009">
    <property type="entry name" value="Kinase-like_dom_sf"/>
</dbReference>
<dbReference type="PANTHER" id="PTHR22984">
    <property type="entry name" value="SERINE/THREONINE-PROTEIN KINASE PIM"/>
    <property type="match status" value="1"/>
</dbReference>
<evidence type="ECO:0000256" key="3">
    <source>
        <dbReference type="ARBA" id="ARBA00022527"/>
    </source>
</evidence>
<dbReference type="GO" id="GO:0005524">
    <property type="term" value="F:ATP binding"/>
    <property type="evidence" value="ECO:0007669"/>
    <property type="project" value="UniProtKB-KW"/>
</dbReference>
<evidence type="ECO:0000313" key="13">
    <source>
        <dbReference type="Proteomes" id="UP000324632"/>
    </source>
</evidence>
<proteinExistence type="inferred from homology"/>
<dbReference type="GO" id="GO:0043066">
    <property type="term" value="P:negative regulation of apoptotic process"/>
    <property type="evidence" value="ECO:0007669"/>
    <property type="project" value="TreeGrafter"/>
</dbReference>
<dbReference type="Gene3D" id="1.10.510.10">
    <property type="entry name" value="Transferase(Phosphotransferase) domain 1"/>
    <property type="match status" value="2"/>
</dbReference>
<dbReference type="SUPFAM" id="SSF56112">
    <property type="entry name" value="Protein kinase-like (PK-like)"/>
    <property type="match status" value="2"/>
</dbReference>
<feature type="region of interest" description="Disordered" evidence="10">
    <location>
        <begin position="586"/>
        <end position="612"/>
    </location>
</feature>
<evidence type="ECO:0000256" key="8">
    <source>
        <dbReference type="ARBA" id="ARBA00047899"/>
    </source>
</evidence>
<comment type="caution">
    <text evidence="12">The sequence shown here is derived from an EMBL/GenBank/DDBJ whole genome shotgun (WGS) entry which is preliminary data.</text>
</comment>
<dbReference type="InterPro" id="IPR008271">
    <property type="entry name" value="Ser/Thr_kinase_AS"/>
</dbReference>
<evidence type="ECO:0000256" key="9">
    <source>
        <dbReference type="ARBA" id="ARBA00048679"/>
    </source>
</evidence>
<evidence type="ECO:0000313" key="12">
    <source>
        <dbReference type="EMBL" id="KAA0705121.1"/>
    </source>
</evidence>
<reference evidence="12 13" key="1">
    <citation type="journal article" date="2019" name="Mol. Ecol. Resour.">
        <title>Chromosome-level genome assembly of Triplophysa tibetana, a fish adapted to the harsh high-altitude environment of the Tibetan Plateau.</title>
        <authorList>
            <person name="Yang X."/>
            <person name="Liu H."/>
            <person name="Ma Z."/>
            <person name="Zou Y."/>
            <person name="Zou M."/>
            <person name="Mao Y."/>
            <person name="Li X."/>
            <person name="Wang H."/>
            <person name="Chen T."/>
            <person name="Wang W."/>
            <person name="Yang R."/>
        </authorList>
    </citation>
    <scope>NUCLEOTIDE SEQUENCE [LARGE SCALE GENOMIC DNA]</scope>
    <source>
        <strain evidence="12">TTIB1903HZAU</strain>
        <tissue evidence="12">Muscle</tissue>
    </source>
</reference>
<keyword evidence="13" id="KW-1185">Reference proteome</keyword>
<dbReference type="EMBL" id="SOYY01000022">
    <property type="protein sequence ID" value="KAA0705121.1"/>
    <property type="molecule type" value="Genomic_DNA"/>
</dbReference>
<accession>A0A5A9N7W9</accession>
<dbReference type="InterPro" id="IPR000719">
    <property type="entry name" value="Prot_kinase_dom"/>
</dbReference>
<sequence length="1095" mass="123973">MGQTFDKCVKADEAIDASEVYQLPARAIDNAIEKDGGGKKEKKKTSFPRWIKGRKGPAEREEPVTQTPPETADRSRNDVINRLLYKIGKKLCDGAVGSIYKARHIRTRRKPGYAKPIPREIALLILANDGDNVPEIVQLLEWQDFEKHYVMVLDIFPHCKNLSDFLLDAGNQITEMTAKSIMRQATKAAYTCYKRGVFHRDIKLENFLINTDTLEIKLINFECGDLYKNTAYRDFIGTEDYFCPEYFKTGKYNARTAMVYSLGVLLFTLLCRRFPDSNDKNQMKNKIWSLHGFSKECCSLIEACLHENPKERILLEKIHNHAWIQDEHQTDHQQNIIQNPANNESVNRLLKEEIPIPLATDSPRTRKRVTFMLPTDSRESGGEIPLPLATDSPRTRKRVTFMLPTDSRAPGGEIPLPLAKDSRAPRGEIPLPLATDSPRTRKRVKLKLPTDSRAPGGEIPLPPATDSPRTSKRVTFMLPTDSRAPGGEIPLPLAIDSRAPRGEIPLPLATDSPRTRKRVKLKLPTDSRAPRGEIPLPLASDSPRTRKRVKLKLPTDSRESGGEIPLPLAIDSPRTRKRVTFMLPTDSRAPRGEIPPSLATGSQSKGKMEDEKQKNLLSKKNYYRLYKIGKKLCDGAVGSIYKARHIRTRRKVAVKYVDKNNTDYIIIPGYAKPIPREIALLILANDGDNVPEIVQLLEWQDFEKHYVMVLDIFPPCKNLSDFFLDAGNQITEMTAKSIMWQATKAAYTCYKRGVFHRDIKLENFLINTDTLEIKLINFECGDLYKKTAYRDFIGTEDYFCPEYFKTSKYHAKSATVYSLGVLLFTLLCRRFPDSNDKNQMKNKIWSLHGFSKECCSLIEACLHENPKERILLEKIHGHAWIQDEHQTDHQQNIIQDPANNESVNRLLKEEIPLPLAKDSMKTRKRVTLKLPTDSRESRGEIPLPLATDSPRTRKRVTLMPPTDSQLSEGEIPLAFLTDSQLSEGEIPLAFLTDSQLSEGEIPLAFLTDSQLSEGEIPLAFLTDSHLSEGEIPLAFLTDSHLSEGEIPLAFLTDRHLSEGEIPLAFLTDRHLSEGEIPLAFLTDSQLSEGEIPLAF</sequence>